<dbReference type="InterPro" id="IPR036909">
    <property type="entry name" value="Cyt_c-like_dom_sf"/>
</dbReference>
<dbReference type="GO" id="GO:0009055">
    <property type="term" value="F:electron transfer activity"/>
    <property type="evidence" value="ECO:0007669"/>
    <property type="project" value="InterPro"/>
</dbReference>
<sequence length="109" mass="11539">MKLFNAGAIAVVIGFLTVMPASSEEEGGAARGREIAEAACAPCHAIGRSGTSPNPKATPFREIGRNYPVDNLEETLAEGVVTGHPEMPKVKMTPKDIGAFIAYLRTIQQ</sequence>
<dbReference type="KEGG" id="mflg:ABS361_03975"/>
<dbReference type="EMBL" id="CP158568">
    <property type="protein sequence ID" value="XBY45452.1"/>
    <property type="molecule type" value="Genomic_DNA"/>
</dbReference>
<name>A0AAU7XBN2_9HYPH</name>
<dbReference type="InterPro" id="IPR009056">
    <property type="entry name" value="Cyt_c-like_dom"/>
</dbReference>
<dbReference type="GO" id="GO:0020037">
    <property type="term" value="F:heme binding"/>
    <property type="evidence" value="ECO:0007669"/>
    <property type="project" value="InterPro"/>
</dbReference>
<feature type="signal peptide" evidence="5">
    <location>
        <begin position="1"/>
        <end position="23"/>
    </location>
</feature>
<dbReference type="GO" id="GO:0046872">
    <property type="term" value="F:metal ion binding"/>
    <property type="evidence" value="ECO:0007669"/>
    <property type="project" value="UniProtKB-KW"/>
</dbReference>
<keyword evidence="3 4" id="KW-0408">Iron</keyword>
<evidence type="ECO:0000256" key="1">
    <source>
        <dbReference type="ARBA" id="ARBA00022617"/>
    </source>
</evidence>
<evidence type="ECO:0000256" key="2">
    <source>
        <dbReference type="ARBA" id="ARBA00022723"/>
    </source>
</evidence>
<reference evidence="7" key="1">
    <citation type="submission" date="2024-06" db="EMBL/GenBank/DDBJ databases">
        <title>Methylostella associata gen. nov., sp. nov., a novel Ancalomicrobiaceae-affiliated facultatively methylotrophic bacteria that feed on methanotrophs of the genus Methylococcus.</title>
        <authorList>
            <person name="Saltykova V."/>
            <person name="Danilova O.V."/>
            <person name="Oshkin I.Y."/>
            <person name="Belova S.E."/>
            <person name="Pimenov N.V."/>
            <person name="Dedysh S.N."/>
        </authorList>
    </citation>
    <scope>NUCLEOTIDE SEQUENCE</scope>
    <source>
        <strain evidence="7">S20</strain>
    </source>
</reference>
<dbReference type="RefSeq" id="WP_407050545.1">
    <property type="nucleotide sequence ID" value="NZ_CP158568.1"/>
</dbReference>
<dbReference type="PROSITE" id="PS51007">
    <property type="entry name" value="CYTC"/>
    <property type="match status" value="1"/>
</dbReference>
<keyword evidence="2 4" id="KW-0479">Metal-binding</keyword>
<evidence type="ECO:0000313" key="7">
    <source>
        <dbReference type="EMBL" id="XBY45452.1"/>
    </source>
</evidence>
<keyword evidence="5" id="KW-0732">Signal</keyword>
<organism evidence="7">
    <name type="scientific">Methyloraptor flagellatus</name>
    <dbReference type="NCBI Taxonomy" id="3162530"/>
    <lineage>
        <taxon>Bacteria</taxon>
        <taxon>Pseudomonadati</taxon>
        <taxon>Pseudomonadota</taxon>
        <taxon>Alphaproteobacteria</taxon>
        <taxon>Hyphomicrobiales</taxon>
        <taxon>Ancalomicrobiaceae</taxon>
        <taxon>Methyloraptor</taxon>
    </lineage>
</organism>
<feature type="chain" id="PRO_5043403409" evidence="5">
    <location>
        <begin position="24"/>
        <end position="109"/>
    </location>
</feature>
<feature type="domain" description="Cytochrome c" evidence="6">
    <location>
        <begin position="27"/>
        <end position="108"/>
    </location>
</feature>
<evidence type="ECO:0000256" key="3">
    <source>
        <dbReference type="ARBA" id="ARBA00023004"/>
    </source>
</evidence>
<dbReference type="AlphaFoldDB" id="A0AAU7XBN2"/>
<protein>
    <submittedName>
        <fullName evidence="7">Cytochrome c</fullName>
    </submittedName>
</protein>
<dbReference type="SUPFAM" id="SSF46626">
    <property type="entry name" value="Cytochrome c"/>
    <property type="match status" value="1"/>
</dbReference>
<gene>
    <name evidence="7" type="ORF">ABS361_03975</name>
</gene>
<evidence type="ECO:0000256" key="4">
    <source>
        <dbReference type="PROSITE-ProRule" id="PRU00433"/>
    </source>
</evidence>
<dbReference type="Gene3D" id="1.10.760.10">
    <property type="entry name" value="Cytochrome c-like domain"/>
    <property type="match status" value="1"/>
</dbReference>
<evidence type="ECO:0000256" key="5">
    <source>
        <dbReference type="SAM" id="SignalP"/>
    </source>
</evidence>
<accession>A0AAU7XBN2</accession>
<dbReference type="Pfam" id="PF13442">
    <property type="entry name" value="Cytochrome_CBB3"/>
    <property type="match status" value="1"/>
</dbReference>
<keyword evidence="1 4" id="KW-0349">Heme</keyword>
<proteinExistence type="predicted"/>
<evidence type="ECO:0000259" key="6">
    <source>
        <dbReference type="PROSITE" id="PS51007"/>
    </source>
</evidence>